<dbReference type="AlphaFoldDB" id="A0AAE1B8M6"/>
<organism evidence="3 4">
    <name type="scientific">Elysia crispata</name>
    <name type="common">lettuce slug</name>
    <dbReference type="NCBI Taxonomy" id="231223"/>
    <lineage>
        <taxon>Eukaryota</taxon>
        <taxon>Metazoa</taxon>
        <taxon>Spiralia</taxon>
        <taxon>Lophotrochozoa</taxon>
        <taxon>Mollusca</taxon>
        <taxon>Gastropoda</taxon>
        <taxon>Heterobranchia</taxon>
        <taxon>Euthyneura</taxon>
        <taxon>Panpulmonata</taxon>
        <taxon>Sacoglossa</taxon>
        <taxon>Placobranchoidea</taxon>
        <taxon>Plakobranchidae</taxon>
        <taxon>Elysia</taxon>
    </lineage>
</organism>
<sequence>MIRLRWPTMRVLVGWCRAALWTLPVYRDTPLLATNKLFQFVIPFLDVRDLSRTQATVIKAFRFLFPVKTGLTNPWRGLLRQSWPKVMVLTPGDRCKSTEERERLLEEAGGRDERIENNDDDPKQLSKCDSYPCSYLVTEQARHQKEQKPVIHFGYRMMYTSTCGHKHMLSKRSANGFVKKSSGKTNQIEVMFTAHIIISKSWHIMKCTCVKGVAIIYGHVEYPVMVIAWPGGRAAVCLDTVQSETSRPQTDKGRLHGHALAGPHKSDHKSSLPHTFLNTITHRTRAKTCFKYPTNVRTQKALIYGK</sequence>
<dbReference type="Proteomes" id="UP001283361">
    <property type="component" value="Unassembled WGS sequence"/>
</dbReference>
<protein>
    <recommendedName>
        <fullName evidence="5">Secreted protein</fullName>
    </recommendedName>
</protein>
<gene>
    <name evidence="3" type="ORF">RRG08_048406</name>
</gene>
<feature type="signal peptide" evidence="2">
    <location>
        <begin position="1"/>
        <end position="18"/>
    </location>
</feature>
<keyword evidence="2" id="KW-0732">Signal</keyword>
<evidence type="ECO:0000256" key="1">
    <source>
        <dbReference type="SAM" id="MobiDB-lite"/>
    </source>
</evidence>
<feature type="chain" id="PRO_5042064565" description="Secreted protein" evidence="2">
    <location>
        <begin position="19"/>
        <end position="306"/>
    </location>
</feature>
<accession>A0AAE1B8M6</accession>
<name>A0AAE1B8M6_9GAST</name>
<feature type="region of interest" description="Disordered" evidence="1">
    <location>
        <begin position="245"/>
        <end position="272"/>
    </location>
</feature>
<dbReference type="EMBL" id="JAWDGP010000283">
    <property type="protein sequence ID" value="KAK3801819.1"/>
    <property type="molecule type" value="Genomic_DNA"/>
</dbReference>
<comment type="caution">
    <text evidence="3">The sequence shown here is derived from an EMBL/GenBank/DDBJ whole genome shotgun (WGS) entry which is preliminary data.</text>
</comment>
<evidence type="ECO:0000313" key="4">
    <source>
        <dbReference type="Proteomes" id="UP001283361"/>
    </source>
</evidence>
<reference evidence="3" key="1">
    <citation type="journal article" date="2023" name="G3 (Bethesda)">
        <title>A reference genome for the long-term kleptoplast-retaining sea slug Elysia crispata morphotype clarki.</title>
        <authorList>
            <person name="Eastman K.E."/>
            <person name="Pendleton A.L."/>
            <person name="Shaikh M.A."/>
            <person name="Suttiyut T."/>
            <person name="Ogas R."/>
            <person name="Tomko P."/>
            <person name="Gavelis G."/>
            <person name="Widhalm J.R."/>
            <person name="Wisecaver J.H."/>
        </authorList>
    </citation>
    <scope>NUCLEOTIDE SEQUENCE</scope>
    <source>
        <strain evidence="3">ECLA1</strain>
    </source>
</reference>
<evidence type="ECO:0000313" key="3">
    <source>
        <dbReference type="EMBL" id="KAK3801819.1"/>
    </source>
</evidence>
<evidence type="ECO:0000256" key="2">
    <source>
        <dbReference type="SAM" id="SignalP"/>
    </source>
</evidence>
<evidence type="ECO:0008006" key="5">
    <source>
        <dbReference type="Google" id="ProtNLM"/>
    </source>
</evidence>
<keyword evidence="4" id="KW-1185">Reference proteome</keyword>
<proteinExistence type="predicted"/>